<dbReference type="Proteomes" id="UP001206983">
    <property type="component" value="Unassembled WGS sequence"/>
</dbReference>
<feature type="transmembrane region" description="Helical" evidence="1">
    <location>
        <begin position="260"/>
        <end position="279"/>
    </location>
</feature>
<dbReference type="EMBL" id="JTEO01000004">
    <property type="protein sequence ID" value="MCQ6962503.1"/>
    <property type="molecule type" value="Genomic_DNA"/>
</dbReference>
<evidence type="ECO:0000256" key="1">
    <source>
        <dbReference type="SAM" id="Phobius"/>
    </source>
</evidence>
<gene>
    <name evidence="2" type="ORF">PV02_04900</name>
</gene>
<evidence type="ECO:0000313" key="2">
    <source>
        <dbReference type="EMBL" id="MCQ6962503.1"/>
    </source>
</evidence>
<dbReference type="RefSeq" id="WP_256622280.1">
    <property type="nucleotide sequence ID" value="NZ_JTEO01000004.1"/>
</dbReference>
<name>A0AAE3HB31_9EURY</name>
<dbReference type="AlphaFoldDB" id="A0AAE3HB31"/>
<dbReference type="PROSITE" id="PS51257">
    <property type="entry name" value="PROKAR_LIPOPROTEIN"/>
    <property type="match status" value="1"/>
</dbReference>
<organism evidence="2 3">
    <name type="scientific">Methanolobus chelungpuianus</name>
    <dbReference type="NCBI Taxonomy" id="502115"/>
    <lineage>
        <taxon>Archaea</taxon>
        <taxon>Methanobacteriati</taxon>
        <taxon>Methanobacteriota</taxon>
        <taxon>Stenosarchaea group</taxon>
        <taxon>Methanomicrobia</taxon>
        <taxon>Methanosarcinales</taxon>
        <taxon>Methanosarcinaceae</taxon>
        <taxon>Methanolobus</taxon>
    </lineage>
</organism>
<keyword evidence="1" id="KW-0812">Transmembrane</keyword>
<sequence>MMKKRTIMAFCILMILFLAAGCIDDLVPVDQQASTGNISSYEFEAFTNHSFIDGDFLPTATFYLSREGHANVVYMVQNESVIDIIPLEDLSSSNEEPVTDIVVIASSAGGVNASARMFEELSASSEATPVNYTLSEDVVRGQKHVYLTFSEPVTGFVAFTMSIPRGQDFLHVTTPPSVVRFVIPEGYTTGNSLIGKTTPAPDDIYYDSSGRRNLVWISPGTASGGILERLQSFSNNTDSQVEQIPRAISVKYYSESAPRGLLIATLVLGLAAFLVLSGYRRERKRLATIRQDVESRYSDRDRKKKQ</sequence>
<reference evidence="2 3" key="1">
    <citation type="journal article" date="2011" name="Appl. Environ. Microbiol.">
        <title>Methanogenic archaea isolated from Taiwan's Chelungpu fault.</title>
        <authorList>
            <person name="Wu S.Y."/>
            <person name="Lai M.C."/>
        </authorList>
    </citation>
    <scope>NUCLEOTIDE SEQUENCE [LARGE SCALE GENOMIC DNA]</scope>
    <source>
        <strain evidence="2 3">St545Mb</strain>
    </source>
</reference>
<keyword evidence="1" id="KW-0472">Membrane</keyword>
<evidence type="ECO:0000313" key="3">
    <source>
        <dbReference type="Proteomes" id="UP001206983"/>
    </source>
</evidence>
<keyword evidence="3" id="KW-1185">Reference proteome</keyword>
<protein>
    <submittedName>
        <fullName evidence="2">Uncharacterized protein</fullName>
    </submittedName>
</protein>
<accession>A0AAE3HB31</accession>
<comment type="caution">
    <text evidence="2">The sequence shown here is derived from an EMBL/GenBank/DDBJ whole genome shotgun (WGS) entry which is preliminary data.</text>
</comment>
<proteinExistence type="predicted"/>
<keyword evidence="1" id="KW-1133">Transmembrane helix</keyword>